<feature type="transmembrane region" description="Helical" evidence="1">
    <location>
        <begin position="43"/>
        <end position="63"/>
    </location>
</feature>
<keyword evidence="1" id="KW-0472">Membrane</keyword>
<evidence type="ECO:0000313" key="2">
    <source>
        <dbReference type="EMBL" id="GBL83191.1"/>
    </source>
</evidence>
<accession>A0A4Y2AT52</accession>
<keyword evidence="1" id="KW-0812">Transmembrane</keyword>
<gene>
    <name evidence="2" type="ORF">AVEN_165391_1</name>
</gene>
<organism evidence="2 3">
    <name type="scientific">Araneus ventricosus</name>
    <name type="common">Orbweaver spider</name>
    <name type="synonym">Epeira ventricosa</name>
    <dbReference type="NCBI Taxonomy" id="182803"/>
    <lineage>
        <taxon>Eukaryota</taxon>
        <taxon>Metazoa</taxon>
        <taxon>Ecdysozoa</taxon>
        <taxon>Arthropoda</taxon>
        <taxon>Chelicerata</taxon>
        <taxon>Arachnida</taxon>
        <taxon>Araneae</taxon>
        <taxon>Araneomorphae</taxon>
        <taxon>Entelegynae</taxon>
        <taxon>Araneoidea</taxon>
        <taxon>Araneidae</taxon>
        <taxon>Araneus</taxon>
    </lineage>
</organism>
<evidence type="ECO:0000256" key="1">
    <source>
        <dbReference type="SAM" id="Phobius"/>
    </source>
</evidence>
<keyword evidence="1" id="KW-1133">Transmembrane helix</keyword>
<comment type="caution">
    <text evidence="2">The sequence shown here is derived from an EMBL/GenBank/DDBJ whole genome shotgun (WGS) entry which is preliminary data.</text>
</comment>
<reference evidence="2 3" key="1">
    <citation type="journal article" date="2019" name="Sci. Rep.">
        <title>Orb-weaving spider Araneus ventricosus genome elucidates the spidroin gene catalogue.</title>
        <authorList>
            <person name="Kono N."/>
            <person name="Nakamura H."/>
            <person name="Ohtoshi R."/>
            <person name="Moran D.A.P."/>
            <person name="Shinohara A."/>
            <person name="Yoshida Y."/>
            <person name="Fujiwara M."/>
            <person name="Mori M."/>
            <person name="Tomita M."/>
            <person name="Arakawa K."/>
        </authorList>
    </citation>
    <scope>NUCLEOTIDE SEQUENCE [LARGE SCALE GENOMIC DNA]</scope>
</reference>
<keyword evidence="3" id="KW-1185">Reference proteome</keyword>
<dbReference type="Proteomes" id="UP000499080">
    <property type="component" value="Unassembled WGS sequence"/>
</dbReference>
<feature type="transmembrane region" description="Helical" evidence="1">
    <location>
        <begin position="75"/>
        <end position="99"/>
    </location>
</feature>
<protein>
    <submittedName>
        <fullName evidence="2">Uncharacterized protein</fullName>
    </submittedName>
</protein>
<evidence type="ECO:0000313" key="3">
    <source>
        <dbReference type="Proteomes" id="UP000499080"/>
    </source>
</evidence>
<proteinExistence type="predicted"/>
<dbReference type="EMBL" id="BGPR01000031">
    <property type="protein sequence ID" value="GBL83191.1"/>
    <property type="molecule type" value="Genomic_DNA"/>
</dbReference>
<name>A0A4Y2AT52_ARAVE</name>
<dbReference type="OrthoDB" id="6378136at2759"/>
<dbReference type="AlphaFoldDB" id="A0A4Y2AT52"/>
<sequence>MAVIIINGILLSSRVCKRGKTVVAPKRNVSSGNSNILNADKEVFSLVIFMSLLIVLSFPRSVLDVAVMCGSLKDLLPVITFSVYFIDSLLGILLPAICLGMHPRSRTLLLQAFRKRRGSTSSDLDMASLNL</sequence>